<comment type="caution">
    <text evidence="1">The sequence shown here is derived from an EMBL/GenBank/DDBJ whole genome shotgun (WGS) entry which is preliminary data.</text>
</comment>
<dbReference type="EMBL" id="PGCJ01001285">
    <property type="protein sequence ID" value="PLW06761.1"/>
    <property type="molecule type" value="Genomic_DNA"/>
</dbReference>
<evidence type="ECO:0000313" key="1">
    <source>
        <dbReference type="EMBL" id="PLW06761.1"/>
    </source>
</evidence>
<sequence length="121" mass="13713">MLNTSHLLVSIAGTPPEFLESVNNFLTSTTNPTSINKERDCQHRLEFHQKQVKECTQHHLEQQHHHAQMFKIFSEEDKWIQSLQAINARSEATEAHIRTALELIVGEAIGPADDGKDSSRS</sequence>
<keyword evidence="2" id="KW-1185">Reference proteome</keyword>
<reference evidence="1 2" key="1">
    <citation type="submission" date="2017-11" db="EMBL/GenBank/DDBJ databases">
        <title>De novo assembly and phasing of dikaryotic genomes from two isolates of Puccinia coronata f. sp. avenae, the causal agent of oat crown rust.</title>
        <authorList>
            <person name="Miller M.E."/>
            <person name="Zhang Y."/>
            <person name="Omidvar V."/>
            <person name="Sperschneider J."/>
            <person name="Schwessinger B."/>
            <person name="Raley C."/>
            <person name="Palmer J.M."/>
            <person name="Garnica D."/>
            <person name="Upadhyaya N."/>
            <person name="Rathjen J."/>
            <person name="Taylor J.M."/>
            <person name="Park R.F."/>
            <person name="Dodds P.N."/>
            <person name="Hirsch C.D."/>
            <person name="Kianian S.F."/>
            <person name="Figueroa M."/>
        </authorList>
    </citation>
    <scope>NUCLEOTIDE SEQUENCE [LARGE SCALE GENOMIC DNA]</scope>
    <source>
        <strain evidence="1">12NC29</strain>
    </source>
</reference>
<accession>A0A2N5S0J5</accession>
<dbReference type="AlphaFoldDB" id="A0A2N5S0J5"/>
<organism evidence="1 2">
    <name type="scientific">Puccinia coronata f. sp. avenae</name>
    <dbReference type="NCBI Taxonomy" id="200324"/>
    <lineage>
        <taxon>Eukaryota</taxon>
        <taxon>Fungi</taxon>
        <taxon>Dikarya</taxon>
        <taxon>Basidiomycota</taxon>
        <taxon>Pucciniomycotina</taxon>
        <taxon>Pucciniomycetes</taxon>
        <taxon>Pucciniales</taxon>
        <taxon>Pucciniaceae</taxon>
        <taxon>Puccinia</taxon>
    </lineage>
</organism>
<gene>
    <name evidence="1" type="ORF">PCANC_27468</name>
</gene>
<proteinExistence type="predicted"/>
<evidence type="ECO:0000313" key="2">
    <source>
        <dbReference type="Proteomes" id="UP000235388"/>
    </source>
</evidence>
<dbReference type="Proteomes" id="UP000235388">
    <property type="component" value="Unassembled WGS sequence"/>
</dbReference>
<protein>
    <submittedName>
        <fullName evidence="1">Uncharacterized protein</fullName>
    </submittedName>
</protein>
<name>A0A2N5S0J5_9BASI</name>